<dbReference type="SMART" id="SM00320">
    <property type="entry name" value="WD40"/>
    <property type="match status" value="5"/>
</dbReference>
<keyword evidence="2" id="KW-0677">Repeat</keyword>
<dbReference type="PROSITE" id="PS50082">
    <property type="entry name" value="WD_REPEATS_2"/>
    <property type="match status" value="3"/>
</dbReference>
<dbReference type="PROSITE" id="PS50294">
    <property type="entry name" value="WD_REPEATS_REGION"/>
    <property type="match status" value="2"/>
</dbReference>
<feature type="compositionally biased region" description="Polar residues" evidence="4">
    <location>
        <begin position="241"/>
        <end position="278"/>
    </location>
</feature>
<dbReference type="PANTHER" id="PTHR19848">
    <property type="entry name" value="WD40 REPEAT PROTEIN"/>
    <property type="match status" value="1"/>
</dbReference>
<evidence type="ECO:0000256" key="4">
    <source>
        <dbReference type="SAM" id="MobiDB-lite"/>
    </source>
</evidence>
<dbReference type="PROSITE" id="PS00678">
    <property type="entry name" value="WD_REPEATS_1"/>
    <property type="match status" value="1"/>
</dbReference>
<feature type="region of interest" description="Disordered" evidence="4">
    <location>
        <begin position="157"/>
        <end position="200"/>
    </location>
</feature>
<feature type="repeat" description="WD" evidence="3">
    <location>
        <begin position="619"/>
        <end position="661"/>
    </location>
</feature>
<feature type="compositionally biased region" description="Polar residues" evidence="4">
    <location>
        <begin position="181"/>
        <end position="200"/>
    </location>
</feature>
<feature type="repeat" description="WD" evidence="3">
    <location>
        <begin position="444"/>
        <end position="477"/>
    </location>
</feature>
<gene>
    <name evidence="5" type="ORF">K457DRAFT_16240</name>
</gene>
<dbReference type="InterPro" id="IPR001680">
    <property type="entry name" value="WD40_rpt"/>
</dbReference>
<dbReference type="AlphaFoldDB" id="A0A197K5C7"/>
<dbReference type="InterPro" id="IPR019775">
    <property type="entry name" value="WD40_repeat_CS"/>
</dbReference>
<reference evidence="5 6" key="1">
    <citation type="submission" date="2016-05" db="EMBL/GenBank/DDBJ databases">
        <title>Genome sequencing reveals origins of a unique bacterial endosymbiosis in the earliest lineages of terrestrial Fungi.</title>
        <authorList>
            <consortium name="DOE Joint Genome Institute"/>
            <person name="Uehling J."/>
            <person name="Gryganskyi A."/>
            <person name="Hameed K."/>
            <person name="Tschaplinski T."/>
            <person name="Misztal P."/>
            <person name="Wu S."/>
            <person name="Desiro A."/>
            <person name="Vande Pol N."/>
            <person name="Du Z.-Y."/>
            <person name="Zienkiewicz A."/>
            <person name="Zienkiewicz K."/>
            <person name="Morin E."/>
            <person name="Tisserant E."/>
            <person name="Splivallo R."/>
            <person name="Hainaut M."/>
            <person name="Henrissat B."/>
            <person name="Ohm R."/>
            <person name="Kuo A."/>
            <person name="Yan J."/>
            <person name="Lipzen A."/>
            <person name="Nolan M."/>
            <person name="Labutti K."/>
            <person name="Barry K."/>
            <person name="Goldstein A."/>
            <person name="Labbe J."/>
            <person name="Schadt C."/>
            <person name="Tuskan G."/>
            <person name="Grigoriev I."/>
            <person name="Martin F."/>
            <person name="Vilgalys R."/>
            <person name="Bonito G."/>
        </authorList>
    </citation>
    <scope>NUCLEOTIDE SEQUENCE [LARGE SCALE GENOMIC DNA]</scope>
    <source>
        <strain evidence="5 6">AG-77</strain>
    </source>
</reference>
<feature type="compositionally biased region" description="Basic residues" evidence="4">
    <location>
        <begin position="12"/>
        <end position="30"/>
    </location>
</feature>
<dbReference type="InterPro" id="IPR015943">
    <property type="entry name" value="WD40/YVTN_repeat-like_dom_sf"/>
</dbReference>
<proteinExistence type="predicted"/>
<evidence type="ECO:0000256" key="1">
    <source>
        <dbReference type="ARBA" id="ARBA00022574"/>
    </source>
</evidence>
<dbReference type="InterPro" id="IPR036322">
    <property type="entry name" value="WD40_repeat_dom_sf"/>
</dbReference>
<evidence type="ECO:0000313" key="6">
    <source>
        <dbReference type="Proteomes" id="UP000078512"/>
    </source>
</evidence>
<dbReference type="Gene3D" id="2.130.10.10">
    <property type="entry name" value="YVTN repeat-like/Quinoprotein amine dehydrogenase"/>
    <property type="match status" value="2"/>
</dbReference>
<accession>A0A197K5C7</accession>
<feature type="compositionally biased region" description="Polar residues" evidence="4">
    <location>
        <begin position="287"/>
        <end position="298"/>
    </location>
</feature>
<keyword evidence="6" id="KW-1185">Reference proteome</keyword>
<dbReference type="EMBL" id="KV442024">
    <property type="protein sequence ID" value="OAQ32680.1"/>
    <property type="molecule type" value="Genomic_DNA"/>
</dbReference>
<dbReference type="PANTHER" id="PTHR19848:SF8">
    <property type="entry name" value="F-BOX AND WD REPEAT DOMAIN CONTAINING 7"/>
    <property type="match status" value="1"/>
</dbReference>
<sequence>MFSTVKFELKPKKNKAKKGKAKKDKTKKDKTKKDKTNNNSEGISIPPSSASYRPVSQSPAKPASTATHVDNHPSDDDNSSIPSSSWEKKSAISRPTSSPSTATRVSDDLSADNNSVLSSGTQKNASISQPSIMPAHIVTQVESEYLSNSKSTITPGTVQYWPPTLQPQQPSYIPSEVSGDPSLSNPLNPSRTPSATQTVQDTDAMYQSRNSLSQGLNRPSVANRPAPPRTVQGPLAVDQPTHPSTIISQSDRSPLINNQPVAPTVSQPVPSSDNQQALSVDGHIYPSGNSQSASPCGNQPPLINNNQDVTCSDIRPAPSSPEEHSSLPSFSTEAHTLSALPMEQIQSYTEQQTCLSTLNPHSIVGEVLVAAFTSDGRHILSCPRHQGLVQWDSRTGARVPLPHEMTCGVCAFTISPNGAQVATGCFDGLIRLWRGQAYEAERALLGNTCAISKLVYSPCGRWLVSCDMNGTVRLWDVIDNNDQGEIVETGACNGIFKDVVFAPTGHEFRTLSDCLVRFYDPRYRNPCKSVHEISLDHPIYPLDYSQDGLRIVYGSGYGSHSVHVNDPQLGSDFELKGHGHEVVCAAFSPCGERILTGSRDKTVFLWLDNIGSWSRAAVALGCSEAITCLAWNPVNPKEFVTGCRDGSVRVWRVSSAEAGDVSVSIVWGTI</sequence>
<feature type="compositionally biased region" description="Low complexity" evidence="4">
    <location>
        <begin position="92"/>
        <end position="104"/>
    </location>
</feature>
<evidence type="ECO:0000313" key="5">
    <source>
        <dbReference type="EMBL" id="OAQ32680.1"/>
    </source>
</evidence>
<organism evidence="5 6">
    <name type="scientific">Linnemannia elongata AG-77</name>
    <dbReference type="NCBI Taxonomy" id="1314771"/>
    <lineage>
        <taxon>Eukaryota</taxon>
        <taxon>Fungi</taxon>
        <taxon>Fungi incertae sedis</taxon>
        <taxon>Mucoromycota</taxon>
        <taxon>Mortierellomycotina</taxon>
        <taxon>Mortierellomycetes</taxon>
        <taxon>Mortierellales</taxon>
        <taxon>Mortierellaceae</taxon>
        <taxon>Linnemannia</taxon>
    </lineage>
</organism>
<name>A0A197K5C7_9FUNG</name>
<evidence type="ECO:0000256" key="2">
    <source>
        <dbReference type="ARBA" id="ARBA00022737"/>
    </source>
</evidence>
<protein>
    <submittedName>
        <fullName evidence="5">WD40 repeat-like protein</fullName>
    </submittedName>
</protein>
<keyword evidence="1 3" id="KW-0853">WD repeat</keyword>
<feature type="compositionally biased region" description="Polar residues" evidence="4">
    <location>
        <begin position="111"/>
        <end position="131"/>
    </location>
</feature>
<dbReference type="OrthoDB" id="5591786at2759"/>
<feature type="repeat" description="WD" evidence="3">
    <location>
        <begin position="575"/>
        <end position="606"/>
    </location>
</feature>
<dbReference type="SUPFAM" id="SSF50978">
    <property type="entry name" value="WD40 repeat-like"/>
    <property type="match status" value="1"/>
</dbReference>
<evidence type="ECO:0000256" key="3">
    <source>
        <dbReference type="PROSITE-ProRule" id="PRU00221"/>
    </source>
</evidence>
<dbReference type="Pfam" id="PF00400">
    <property type="entry name" value="WD40"/>
    <property type="match status" value="4"/>
</dbReference>
<dbReference type="Proteomes" id="UP000078512">
    <property type="component" value="Unassembled WGS sequence"/>
</dbReference>
<feature type="region of interest" description="Disordered" evidence="4">
    <location>
        <begin position="1"/>
        <end position="132"/>
    </location>
</feature>
<feature type="region of interest" description="Disordered" evidence="4">
    <location>
        <begin position="212"/>
        <end position="298"/>
    </location>
</feature>
<dbReference type="STRING" id="1314771.A0A197K5C7"/>
<feature type="compositionally biased region" description="Polar residues" evidence="4">
    <location>
        <begin position="39"/>
        <end position="68"/>
    </location>
</feature>